<name>A0A1H0DSZ5_ALLAB</name>
<dbReference type="STRING" id="211114.SAMN04489726_7982"/>
<dbReference type="InterPro" id="IPR003615">
    <property type="entry name" value="HNH_nuc"/>
</dbReference>
<dbReference type="OrthoDB" id="5124189at2"/>
<feature type="region of interest" description="Disordered" evidence="1">
    <location>
        <begin position="1"/>
        <end position="20"/>
    </location>
</feature>
<keyword evidence="2" id="KW-0540">Nuclease</keyword>
<dbReference type="AlphaFoldDB" id="A0A1H0DSZ5"/>
<proteinExistence type="predicted"/>
<dbReference type="Proteomes" id="UP000183376">
    <property type="component" value="Chromosome I"/>
</dbReference>
<dbReference type="EMBL" id="LT629701">
    <property type="protein sequence ID" value="SDN73324.1"/>
    <property type="molecule type" value="Genomic_DNA"/>
</dbReference>
<reference evidence="2 4" key="1">
    <citation type="submission" date="2016-10" db="EMBL/GenBank/DDBJ databases">
        <authorList>
            <person name="de Groot N.N."/>
        </authorList>
    </citation>
    <scope>NUCLEOTIDE SEQUENCE [LARGE SCALE GENOMIC DNA]</scope>
    <source>
        <strain evidence="2 4">DSM 44149</strain>
    </source>
</reference>
<sequence>MKRRAPLRRTAGPRRQKPLRARRVHRVVAGHGQTHVAEALRRLVFARDEGQCQLCGTGCTPLTLQHRAPRGMGGSRHRNTAENLIVLCGDGTTGCHGRVEHNRDWARARGFLVPMGIDPADWPVFRFLDRWEQPSADGWAPAARADGQLLPDDEKGAR</sequence>
<keyword evidence="2" id="KW-0378">Hydrolase</keyword>
<dbReference type="CDD" id="cd00085">
    <property type="entry name" value="HNHc"/>
    <property type="match status" value="1"/>
</dbReference>
<evidence type="ECO:0000313" key="4">
    <source>
        <dbReference type="Proteomes" id="UP000183376"/>
    </source>
</evidence>
<dbReference type="RefSeq" id="WP_156051395.1">
    <property type="nucleotide sequence ID" value="NZ_JOEF01000022.1"/>
</dbReference>
<evidence type="ECO:0000313" key="2">
    <source>
        <dbReference type="EMBL" id="SDN73324.1"/>
    </source>
</evidence>
<evidence type="ECO:0000313" key="3">
    <source>
        <dbReference type="EMBL" id="SDN74598.1"/>
    </source>
</evidence>
<evidence type="ECO:0000256" key="1">
    <source>
        <dbReference type="SAM" id="MobiDB-lite"/>
    </source>
</evidence>
<keyword evidence="2" id="KW-0255">Endonuclease</keyword>
<accession>A0A1H0DSZ5</accession>
<gene>
    <name evidence="2" type="ORF">SAMN04489726_7982</name>
    <name evidence="3" type="ORF">SAMN04489726_8040</name>
</gene>
<feature type="region of interest" description="Disordered" evidence="1">
    <location>
        <begin position="137"/>
        <end position="158"/>
    </location>
</feature>
<dbReference type="eggNOG" id="COG1403">
    <property type="taxonomic scope" value="Bacteria"/>
</dbReference>
<organism evidence="2 4">
    <name type="scientific">Allokutzneria albata</name>
    <name type="common">Kibdelosporangium albatum</name>
    <dbReference type="NCBI Taxonomy" id="211114"/>
    <lineage>
        <taxon>Bacteria</taxon>
        <taxon>Bacillati</taxon>
        <taxon>Actinomycetota</taxon>
        <taxon>Actinomycetes</taxon>
        <taxon>Pseudonocardiales</taxon>
        <taxon>Pseudonocardiaceae</taxon>
        <taxon>Allokutzneria</taxon>
    </lineage>
</organism>
<dbReference type="Gene3D" id="1.10.30.50">
    <property type="match status" value="1"/>
</dbReference>
<keyword evidence="4" id="KW-1185">Reference proteome</keyword>
<dbReference type="EMBL" id="LT629701">
    <property type="protein sequence ID" value="SDN74598.1"/>
    <property type="molecule type" value="Genomic_DNA"/>
</dbReference>
<protein>
    <submittedName>
        <fullName evidence="2">5-methylcytosine-specific restriction endonuclease McrA</fullName>
    </submittedName>
</protein>
<dbReference type="GO" id="GO:0004519">
    <property type="term" value="F:endonuclease activity"/>
    <property type="evidence" value="ECO:0007669"/>
    <property type="project" value="UniProtKB-KW"/>
</dbReference>